<sequence length="498" mass="53110">MQTSQIDGVPVFSAPGPRRTTLVLVFGVGVQDETYQTRELTHLVEHLVMGSLPKRNIQCNATTTVDTTSFYATGRPEAVREFVEGVCAAVSDLSLQRADAEIGVLQAEDCSSSGGGLVESLWAARYGLTGPGVAFAGGPGPQFLPDEVIRAHAAAWFVRGNAALVCHGELPEGLRLPLPDRPAPPHRPALPRHQAAPAWTKSWTPGVGLQLSATGPWDPALRVAADVLRERVQDVARTERGLSYSAEVVTHDVAPDRREVAVVVDAREGQEGAVAEILWTQFQDLCRTGPGAAELAHAREGLEEALDAADEDELVRSDLMDAAVSAVTGIPALPLAAWMEACTAVTAPEAQAALERVRRSALLQVPEWSDFAGLPGLQRWLICGLTREAVPGRTIRPSLAQRVLGRAGNRAIVLGDQGIAHRDPDGDVHAIAWSQVENVFPILDDGGVVVVGGNMCLVPVERAVFGQRAVDQVSARLREVVHPQRWSAPRPGTVVPVA</sequence>
<dbReference type="InterPro" id="IPR011249">
    <property type="entry name" value="Metalloenz_LuxS/M16"/>
</dbReference>
<dbReference type="STRING" id="1070870.SAMN05444351_3429"/>
<protein>
    <submittedName>
        <fullName evidence="1">Predicted Zn-dependent peptidase</fullName>
    </submittedName>
</protein>
<dbReference type="SUPFAM" id="SSF63411">
    <property type="entry name" value="LuxS/MPP-like metallohydrolase"/>
    <property type="match status" value="2"/>
</dbReference>
<gene>
    <name evidence="1" type="ORF">SAMN05444351_3429</name>
</gene>
<dbReference type="OrthoDB" id="3798591at2"/>
<organism evidence="1 2">
    <name type="scientific">Geodermatophilus nigrescens</name>
    <dbReference type="NCBI Taxonomy" id="1070870"/>
    <lineage>
        <taxon>Bacteria</taxon>
        <taxon>Bacillati</taxon>
        <taxon>Actinomycetota</taxon>
        <taxon>Actinomycetes</taxon>
        <taxon>Geodermatophilales</taxon>
        <taxon>Geodermatophilaceae</taxon>
        <taxon>Geodermatophilus</taxon>
    </lineage>
</organism>
<proteinExistence type="predicted"/>
<evidence type="ECO:0000313" key="1">
    <source>
        <dbReference type="EMBL" id="SHG85188.1"/>
    </source>
</evidence>
<dbReference type="Gene3D" id="3.30.830.10">
    <property type="entry name" value="Metalloenzyme, LuxS/M16 peptidase-like"/>
    <property type="match status" value="2"/>
</dbReference>
<evidence type="ECO:0000313" key="2">
    <source>
        <dbReference type="Proteomes" id="UP000184471"/>
    </source>
</evidence>
<reference evidence="1 2" key="1">
    <citation type="submission" date="2016-11" db="EMBL/GenBank/DDBJ databases">
        <authorList>
            <person name="Jaros S."/>
            <person name="Januszkiewicz K."/>
            <person name="Wedrychowicz H."/>
        </authorList>
    </citation>
    <scope>NUCLEOTIDE SEQUENCE [LARGE SCALE GENOMIC DNA]</scope>
    <source>
        <strain evidence="1 2">DSM 45408</strain>
    </source>
</reference>
<name>A0A1M5N6L3_9ACTN</name>
<dbReference type="EMBL" id="FQVX01000003">
    <property type="protein sequence ID" value="SHG85188.1"/>
    <property type="molecule type" value="Genomic_DNA"/>
</dbReference>
<dbReference type="RefSeq" id="WP_073421492.1">
    <property type="nucleotide sequence ID" value="NZ_FQVX01000003.1"/>
</dbReference>
<dbReference type="AlphaFoldDB" id="A0A1M5N6L3"/>
<accession>A0A1M5N6L3</accession>
<keyword evidence="2" id="KW-1185">Reference proteome</keyword>
<dbReference type="Proteomes" id="UP000184471">
    <property type="component" value="Unassembled WGS sequence"/>
</dbReference>
<dbReference type="GO" id="GO:0046872">
    <property type="term" value="F:metal ion binding"/>
    <property type="evidence" value="ECO:0007669"/>
    <property type="project" value="InterPro"/>
</dbReference>